<dbReference type="SUPFAM" id="SSF48484">
    <property type="entry name" value="Lipoxigenase"/>
    <property type="match status" value="1"/>
</dbReference>
<keyword evidence="3" id="KW-0560">Oxidoreductase</keyword>
<feature type="domain" description="Lipoxygenase" evidence="5">
    <location>
        <begin position="70"/>
        <end position="617"/>
    </location>
</feature>
<proteinExistence type="predicted"/>
<dbReference type="Pfam" id="PF00305">
    <property type="entry name" value="Lipoxygenase"/>
    <property type="match status" value="1"/>
</dbReference>
<dbReference type="PRINTS" id="PR00087">
    <property type="entry name" value="LIPOXYGENASE"/>
</dbReference>
<dbReference type="AlphaFoldDB" id="A0AAE1NDY2"/>
<dbReference type="GO" id="GO:0046872">
    <property type="term" value="F:metal ion binding"/>
    <property type="evidence" value="ECO:0007669"/>
    <property type="project" value="UniProtKB-KW"/>
</dbReference>
<dbReference type="InterPro" id="IPR036226">
    <property type="entry name" value="LipOase_C_sf"/>
</dbReference>
<dbReference type="InterPro" id="IPR000907">
    <property type="entry name" value="LipOase"/>
</dbReference>
<dbReference type="PROSITE" id="PS00081">
    <property type="entry name" value="LIPOXYGENASE_2"/>
    <property type="match status" value="1"/>
</dbReference>
<evidence type="ECO:0000313" key="7">
    <source>
        <dbReference type="Proteomes" id="UP001292094"/>
    </source>
</evidence>
<dbReference type="InterPro" id="IPR013819">
    <property type="entry name" value="LipOase_C"/>
</dbReference>
<evidence type="ECO:0000256" key="3">
    <source>
        <dbReference type="ARBA" id="ARBA00023002"/>
    </source>
</evidence>
<dbReference type="PROSITE" id="PS51393">
    <property type="entry name" value="LIPOXYGENASE_3"/>
    <property type="match status" value="1"/>
</dbReference>
<dbReference type="EMBL" id="JAWZYT010006736">
    <property type="protein sequence ID" value="KAK4287622.1"/>
    <property type="molecule type" value="Genomic_DNA"/>
</dbReference>
<evidence type="ECO:0000256" key="4">
    <source>
        <dbReference type="SAM" id="MobiDB-lite"/>
    </source>
</evidence>
<dbReference type="GO" id="GO:0034440">
    <property type="term" value="P:lipid oxidation"/>
    <property type="evidence" value="ECO:0007669"/>
    <property type="project" value="InterPro"/>
</dbReference>
<feature type="region of interest" description="Disordered" evidence="4">
    <location>
        <begin position="1"/>
        <end position="31"/>
    </location>
</feature>
<evidence type="ECO:0000259" key="5">
    <source>
        <dbReference type="PROSITE" id="PS51393"/>
    </source>
</evidence>
<keyword evidence="2" id="KW-0223">Dioxygenase</keyword>
<evidence type="ECO:0000256" key="2">
    <source>
        <dbReference type="ARBA" id="ARBA00022964"/>
    </source>
</evidence>
<evidence type="ECO:0000256" key="1">
    <source>
        <dbReference type="ARBA" id="ARBA00022723"/>
    </source>
</evidence>
<dbReference type="Gene3D" id="1.20.245.10">
    <property type="entry name" value="Lipoxygenase-1, Domain 5"/>
    <property type="match status" value="1"/>
</dbReference>
<organism evidence="6 7">
    <name type="scientific">Petrolisthes manimaculis</name>
    <dbReference type="NCBI Taxonomy" id="1843537"/>
    <lineage>
        <taxon>Eukaryota</taxon>
        <taxon>Metazoa</taxon>
        <taxon>Ecdysozoa</taxon>
        <taxon>Arthropoda</taxon>
        <taxon>Crustacea</taxon>
        <taxon>Multicrustacea</taxon>
        <taxon>Malacostraca</taxon>
        <taxon>Eumalacostraca</taxon>
        <taxon>Eucarida</taxon>
        <taxon>Decapoda</taxon>
        <taxon>Pleocyemata</taxon>
        <taxon>Anomura</taxon>
        <taxon>Galatheoidea</taxon>
        <taxon>Porcellanidae</taxon>
        <taxon>Petrolisthes</taxon>
    </lineage>
</organism>
<dbReference type="PANTHER" id="PTHR11771">
    <property type="entry name" value="LIPOXYGENASE"/>
    <property type="match status" value="1"/>
</dbReference>
<comment type="caution">
    <text evidence="6">The sequence shown here is derived from an EMBL/GenBank/DDBJ whole genome shotgun (WGS) entry which is preliminary data.</text>
</comment>
<gene>
    <name evidence="6" type="ORF">Pmani_039308</name>
</gene>
<keyword evidence="7" id="KW-1185">Reference proteome</keyword>
<evidence type="ECO:0000313" key="6">
    <source>
        <dbReference type="EMBL" id="KAK4287622.1"/>
    </source>
</evidence>
<keyword evidence="1" id="KW-0479">Metal-binding</keyword>
<dbReference type="Gene3D" id="3.10.450.60">
    <property type="match status" value="1"/>
</dbReference>
<dbReference type="GO" id="GO:0016702">
    <property type="term" value="F:oxidoreductase activity, acting on single donors with incorporation of molecular oxygen, incorporation of two atoms of oxygen"/>
    <property type="evidence" value="ECO:0007669"/>
    <property type="project" value="InterPro"/>
</dbReference>
<accession>A0AAE1NDY2</accession>
<reference evidence="6" key="1">
    <citation type="submission" date="2023-11" db="EMBL/GenBank/DDBJ databases">
        <title>Genome assemblies of two species of porcelain crab, Petrolisthes cinctipes and Petrolisthes manimaculis (Anomura: Porcellanidae).</title>
        <authorList>
            <person name="Angst P."/>
        </authorList>
    </citation>
    <scope>NUCLEOTIDE SEQUENCE</scope>
    <source>
        <strain evidence="6">PB745_02</strain>
        <tissue evidence="6">Gill</tissue>
    </source>
</reference>
<feature type="compositionally biased region" description="Basic residues" evidence="4">
    <location>
        <begin position="19"/>
        <end position="31"/>
    </location>
</feature>
<dbReference type="Proteomes" id="UP001292094">
    <property type="component" value="Unassembled WGS sequence"/>
</dbReference>
<dbReference type="InterPro" id="IPR020834">
    <property type="entry name" value="LipOase_CS"/>
</dbReference>
<name>A0AAE1NDY2_9EUCA</name>
<protein>
    <recommendedName>
        <fullName evidence="5">Lipoxygenase domain-containing protein</fullName>
    </recommendedName>
</protein>
<sequence>MRRYRRRERYNTRHTTGTSRKHKKHRQMKPRTRHRYIWKNQRPYTVGRMVVECGVFPLQRWVAPHKTYIIHIHDSFLPQLDPNPSIRRTDLEEKREIYVYEQKVEGGPAQIENLPSDEKFSEEYYWTFAKEKVNLLAQTKLIQWTTTKWTTLESLRRVFKQSLGEPECFGVWKEDWWFGLQRLQGVNPNVIRLCKEIPENLDVTEETVRGLLGDMTLAEALEKNKIFLCDLEITDNLACKDDRELASPLALFHLDAEDKLLPIAIQLKQKKGNDNPVYTPKDPSYTWLVAKMFYNNVEAQHHQALTHLGYTHLLMEGVVICTHRNLSPSHPLFKLMAPHFLFLLAINTRGLEKLISPGGWVDNCMTQGVKGIFELMRRGFDRWKFDREGQVEKELEARGVLDPNILPYYPYRDDAVPLYNVIKKYVSTVVSHVYDSPEKLSGDWELRWWREELVKARNQNGVGLQNVPGNSEEGFTTVDEVIDVVTVIISTCSLGHAAANFQQYEQYGFVPNYPGILLSDIPKEKKNFTEQDIMAMLPNKRMTLDIMVITKLLSSRGTNSLGNFEMQYLYDPVGVKAAEEFQKDLKKLSLDMKKRNIDRQWKFDWLDPEIVPNSISV</sequence>